<comment type="caution">
    <text evidence="3">The sequence shown here is derived from an EMBL/GenBank/DDBJ whole genome shotgun (WGS) entry which is preliminary data.</text>
</comment>
<proteinExistence type="predicted"/>
<evidence type="ECO:0000259" key="2">
    <source>
        <dbReference type="SMART" id="SM00894"/>
    </source>
</evidence>
<evidence type="ECO:0000313" key="3">
    <source>
        <dbReference type="EMBL" id="GIE10633.1"/>
    </source>
</evidence>
<name>A0A919J0E4_9ACTN</name>
<reference evidence="3" key="1">
    <citation type="submission" date="2021-01" db="EMBL/GenBank/DDBJ databases">
        <title>Whole genome shotgun sequence of Actinoplanes ferrugineus NBRC 15555.</title>
        <authorList>
            <person name="Komaki H."/>
            <person name="Tamura T."/>
        </authorList>
    </citation>
    <scope>NUCLEOTIDE SEQUENCE</scope>
    <source>
        <strain evidence="3">NBRC 15555</strain>
    </source>
</reference>
<gene>
    <name evidence="3" type="primary">yhjA</name>
    <name evidence="3" type="ORF">Afe05nite_24730</name>
</gene>
<feature type="chain" id="PRO_5036897243" description="Excalibur calcium-binding domain-containing protein" evidence="1">
    <location>
        <begin position="28"/>
        <end position="92"/>
    </location>
</feature>
<dbReference type="Proteomes" id="UP000598174">
    <property type="component" value="Unassembled WGS sequence"/>
</dbReference>
<feature type="domain" description="Excalibur calcium-binding" evidence="2">
    <location>
        <begin position="33"/>
        <end position="90"/>
    </location>
</feature>
<dbReference type="SMART" id="SM00894">
    <property type="entry name" value="Excalibur"/>
    <property type="match status" value="1"/>
</dbReference>
<dbReference type="InterPro" id="IPR008613">
    <property type="entry name" value="Excalibur_Ca-bd_domain"/>
</dbReference>
<dbReference type="AlphaFoldDB" id="A0A919J0E4"/>
<dbReference type="EMBL" id="BOMM01000016">
    <property type="protein sequence ID" value="GIE10633.1"/>
    <property type="molecule type" value="Genomic_DNA"/>
</dbReference>
<keyword evidence="4" id="KW-1185">Reference proteome</keyword>
<protein>
    <recommendedName>
        <fullName evidence="2">Excalibur calcium-binding domain-containing protein</fullName>
    </recommendedName>
</protein>
<organism evidence="3 4">
    <name type="scientific">Paractinoplanes ferrugineus</name>
    <dbReference type="NCBI Taxonomy" id="113564"/>
    <lineage>
        <taxon>Bacteria</taxon>
        <taxon>Bacillati</taxon>
        <taxon>Actinomycetota</taxon>
        <taxon>Actinomycetes</taxon>
        <taxon>Micromonosporales</taxon>
        <taxon>Micromonosporaceae</taxon>
        <taxon>Paractinoplanes</taxon>
    </lineage>
</organism>
<feature type="signal peptide" evidence="1">
    <location>
        <begin position="1"/>
        <end position="27"/>
    </location>
</feature>
<evidence type="ECO:0000256" key="1">
    <source>
        <dbReference type="SAM" id="SignalP"/>
    </source>
</evidence>
<evidence type="ECO:0000313" key="4">
    <source>
        <dbReference type="Proteomes" id="UP000598174"/>
    </source>
</evidence>
<sequence>MIRKSVPVVVAALTAVGLFGLSAPAQALPKAVKYKNCTALNKVYKHGVAKKGGKDKVKGATKPVKNFTVYTAAYNKNPTLDRDKDGVACEKK</sequence>
<keyword evidence="1" id="KW-0732">Signal</keyword>
<dbReference type="RefSeq" id="WP_203817163.1">
    <property type="nucleotide sequence ID" value="NZ_BAAABP010000071.1"/>
</dbReference>
<dbReference type="Pfam" id="PF05901">
    <property type="entry name" value="Excalibur"/>
    <property type="match status" value="1"/>
</dbReference>
<accession>A0A919J0E4</accession>